<proteinExistence type="predicted"/>
<keyword evidence="4" id="KW-1185">Reference proteome</keyword>
<dbReference type="EMBL" id="JABFTP020000144">
    <property type="protein sequence ID" value="KAL3283637.1"/>
    <property type="molecule type" value="Genomic_DNA"/>
</dbReference>
<dbReference type="PANTHER" id="PTHR45641:SF19">
    <property type="entry name" value="NEPHROCYSTIN-3"/>
    <property type="match status" value="1"/>
</dbReference>
<evidence type="ECO:0008006" key="5">
    <source>
        <dbReference type="Google" id="ProtNLM"/>
    </source>
</evidence>
<dbReference type="Gene3D" id="1.25.40.10">
    <property type="entry name" value="Tetratricopeptide repeat domain"/>
    <property type="match status" value="1"/>
</dbReference>
<reference evidence="3 4" key="1">
    <citation type="journal article" date="2021" name="BMC Biol.">
        <title>Horizontally acquired antibacterial genes associated with adaptive radiation of ladybird beetles.</title>
        <authorList>
            <person name="Li H.S."/>
            <person name="Tang X.F."/>
            <person name="Huang Y.H."/>
            <person name="Xu Z.Y."/>
            <person name="Chen M.L."/>
            <person name="Du X.Y."/>
            <person name="Qiu B.Y."/>
            <person name="Chen P.T."/>
            <person name="Zhang W."/>
            <person name="Slipinski A."/>
            <person name="Escalona H.E."/>
            <person name="Waterhouse R.M."/>
            <person name="Zwick A."/>
            <person name="Pang H."/>
        </authorList>
    </citation>
    <scope>NUCLEOTIDE SEQUENCE [LARGE SCALE GENOMIC DNA]</scope>
    <source>
        <strain evidence="3">SYSU2018</strain>
    </source>
</reference>
<dbReference type="PANTHER" id="PTHR45641">
    <property type="entry name" value="TETRATRICOPEPTIDE REPEAT PROTEIN (AFU_ORTHOLOGUE AFUA_6G03870)"/>
    <property type="match status" value="1"/>
</dbReference>
<accession>A0ABD2NYD8</accession>
<evidence type="ECO:0000256" key="1">
    <source>
        <dbReference type="ARBA" id="ARBA00022737"/>
    </source>
</evidence>
<organism evidence="3 4">
    <name type="scientific">Cryptolaemus montrouzieri</name>
    <dbReference type="NCBI Taxonomy" id="559131"/>
    <lineage>
        <taxon>Eukaryota</taxon>
        <taxon>Metazoa</taxon>
        <taxon>Ecdysozoa</taxon>
        <taxon>Arthropoda</taxon>
        <taxon>Hexapoda</taxon>
        <taxon>Insecta</taxon>
        <taxon>Pterygota</taxon>
        <taxon>Neoptera</taxon>
        <taxon>Endopterygota</taxon>
        <taxon>Coleoptera</taxon>
        <taxon>Polyphaga</taxon>
        <taxon>Cucujiformia</taxon>
        <taxon>Coccinelloidea</taxon>
        <taxon>Coccinellidae</taxon>
        <taxon>Scymninae</taxon>
        <taxon>Scymnini</taxon>
        <taxon>Cryptolaemus</taxon>
    </lineage>
</organism>
<dbReference type="AlphaFoldDB" id="A0ABD2NYD8"/>
<dbReference type="Proteomes" id="UP001516400">
    <property type="component" value="Unassembled WGS sequence"/>
</dbReference>
<sequence>MENLASVLTCLGQDDDALNIYLTLEGKFKRRKQTPQFLKYNMEIAYIKIRQGDLDEAYMRINEQTTLVGLFGQINHSMGTLLLKQGSYDDALKMFKTDLRQKNTIFGSNHTSTLNTKNSIAFLFKMQGKYEEALKISRNVYKERKKRLGKEHPDTLETHYNTALYLYKLGKYNSALKIAYSVDKDREKMIPGHPCLIQGKLLIVEILKDQGKYQEAMKMCDEVYEQSSKVLGEAHPKTLECYAQMANLKELILLEQNIDSS</sequence>
<protein>
    <recommendedName>
        <fullName evidence="5">Kinesin light chain</fullName>
    </recommendedName>
</protein>
<comment type="caution">
    <text evidence="3">The sequence shown here is derived from an EMBL/GenBank/DDBJ whole genome shotgun (WGS) entry which is preliminary data.</text>
</comment>
<keyword evidence="1" id="KW-0677">Repeat</keyword>
<dbReference type="Pfam" id="PF13374">
    <property type="entry name" value="TPR_10"/>
    <property type="match status" value="1"/>
</dbReference>
<name>A0ABD2NYD8_9CUCU</name>
<evidence type="ECO:0000313" key="4">
    <source>
        <dbReference type="Proteomes" id="UP001516400"/>
    </source>
</evidence>
<dbReference type="InterPro" id="IPR011990">
    <property type="entry name" value="TPR-like_helical_dom_sf"/>
</dbReference>
<evidence type="ECO:0000256" key="2">
    <source>
        <dbReference type="ARBA" id="ARBA00022803"/>
    </source>
</evidence>
<dbReference type="Pfam" id="PF13424">
    <property type="entry name" value="TPR_12"/>
    <property type="match status" value="1"/>
</dbReference>
<dbReference type="SUPFAM" id="SSF48452">
    <property type="entry name" value="TPR-like"/>
    <property type="match status" value="2"/>
</dbReference>
<gene>
    <name evidence="3" type="ORF">HHI36_006776</name>
</gene>
<keyword evidence="2" id="KW-0802">TPR repeat</keyword>
<evidence type="ECO:0000313" key="3">
    <source>
        <dbReference type="EMBL" id="KAL3283637.1"/>
    </source>
</evidence>